<name>A0AA39W145_ACESA</name>
<dbReference type="Proteomes" id="UP001168877">
    <property type="component" value="Unassembled WGS sequence"/>
</dbReference>
<evidence type="ECO:0000313" key="1">
    <source>
        <dbReference type="EMBL" id="KAK0599800.1"/>
    </source>
</evidence>
<organism evidence="1 2">
    <name type="scientific">Acer saccharum</name>
    <name type="common">Sugar maple</name>
    <dbReference type="NCBI Taxonomy" id="4024"/>
    <lineage>
        <taxon>Eukaryota</taxon>
        <taxon>Viridiplantae</taxon>
        <taxon>Streptophyta</taxon>
        <taxon>Embryophyta</taxon>
        <taxon>Tracheophyta</taxon>
        <taxon>Spermatophyta</taxon>
        <taxon>Magnoliopsida</taxon>
        <taxon>eudicotyledons</taxon>
        <taxon>Gunneridae</taxon>
        <taxon>Pentapetalae</taxon>
        <taxon>rosids</taxon>
        <taxon>malvids</taxon>
        <taxon>Sapindales</taxon>
        <taxon>Sapindaceae</taxon>
        <taxon>Hippocastanoideae</taxon>
        <taxon>Acereae</taxon>
        <taxon>Acer</taxon>
    </lineage>
</organism>
<proteinExistence type="predicted"/>
<dbReference type="AlphaFoldDB" id="A0AA39W145"/>
<comment type="caution">
    <text evidence="1">The sequence shown here is derived from an EMBL/GenBank/DDBJ whole genome shotgun (WGS) entry which is preliminary data.</text>
</comment>
<accession>A0AA39W145</accession>
<gene>
    <name evidence="1" type="ORF">LWI29_008773</name>
</gene>
<dbReference type="EMBL" id="JAUESC010000003">
    <property type="protein sequence ID" value="KAK0599800.1"/>
    <property type="molecule type" value="Genomic_DNA"/>
</dbReference>
<reference evidence="1" key="1">
    <citation type="journal article" date="2022" name="Plant J.">
        <title>Strategies of tolerance reflected in two North American maple genomes.</title>
        <authorList>
            <person name="McEvoy S.L."/>
            <person name="Sezen U.U."/>
            <person name="Trouern-Trend A."/>
            <person name="McMahon S.M."/>
            <person name="Schaberg P.G."/>
            <person name="Yang J."/>
            <person name="Wegrzyn J.L."/>
            <person name="Swenson N.G."/>
        </authorList>
    </citation>
    <scope>NUCLEOTIDE SEQUENCE</scope>
    <source>
        <strain evidence="1">NS2018</strain>
    </source>
</reference>
<protein>
    <submittedName>
        <fullName evidence="1">Uncharacterized protein</fullName>
    </submittedName>
</protein>
<sequence>MTGAVDRVIPRLVRRKHTQLSSAAVAATDLYSFRGGASYGCLLLRVPRYRISPKHKCSDVSVGEVTEIKEDKKDFHGSRESSLQCRCVLDVGATALVTEAATAIFGKASVNAVTGVMTGKRWKAFVADSKEAYDDDDEEEE</sequence>
<keyword evidence="2" id="KW-1185">Reference proteome</keyword>
<evidence type="ECO:0000313" key="2">
    <source>
        <dbReference type="Proteomes" id="UP001168877"/>
    </source>
</evidence>
<reference evidence="1" key="2">
    <citation type="submission" date="2023-06" db="EMBL/GenBank/DDBJ databases">
        <authorList>
            <person name="Swenson N.G."/>
            <person name="Wegrzyn J.L."/>
            <person name="Mcevoy S.L."/>
        </authorList>
    </citation>
    <scope>NUCLEOTIDE SEQUENCE</scope>
    <source>
        <strain evidence="1">NS2018</strain>
        <tissue evidence="1">Leaf</tissue>
    </source>
</reference>